<dbReference type="AlphaFoldDB" id="A0A1L7XD01"/>
<feature type="compositionally biased region" description="Basic and acidic residues" evidence="1">
    <location>
        <begin position="244"/>
        <end position="254"/>
    </location>
</feature>
<dbReference type="Proteomes" id="UP000184330">
    <property type="component" value="Unassembled WGS sequence"/>
</dbReference>
<feature type="compositionally biased region" description="Basic and acidic residues" evidence="1">
    <location>
        <begin position="69"/>
        <end position="85"/>
    </location>
</feature>
<name>A0A1L7XD01_9HELO</name>
<gene>
    <name evidence="2" type="ORF">PAC_12817</name>
</gene>
<sequence>MSDSDSNISTATQRKKQDVVCTYDIVYESRSDEPRPTWGYRGNKMTFCLASSSELGPSLDKGEEDEEVKGEKAGGEKVERKKGKEENIGSAEAVQRCKAYLLMSTWEEDCHGTWYCTPNNNNKSFHSFKLKHISNSFQDLLPYHGEHDQERFEFTNFLDDKGYPLMQFSIIVEDESQYFRIRGWAKRRVDGVESNDEGWEGTGGKKGMKTRLTKAERKRVRENVLELQSSESDMGESGDESESGEEKEGDHDIADSDEEEAFEGVNTPDL</sequence>
<reference evidence="2 3" key="1">
    <citation type="submission" date="2016-03" db="EMBL/GenBank/DDBJ databases">
        <authorList>
            <person name="Ploux O."/>
        </authorList>
    </citation>
    <scope>NUCLEOTIDE SEQUENCE [LARGE SCALE GENOMIC DNA]</scope>
    <source>
        <strain evidence="2 3">UAMH 11012</strain>
    </source>
</reference>
<feature type="compositionally biased region" description="Acidic residues" evidence="1">
    <location>
        <begin position="233"/>
        <end position="243"/>
    </location>
</feature>
<feature type="region of interest" description="Disordered" evidence="1">
    <location>
        <begin position="192"/>
        <end position="270"/>
    </location>
</feature>
<organism evidence="2 3">
    <name type="scientific">Phialocephala subalpina</name>
    <dbReference type="NCBI Taxonomy" id="576137"/>
    <lineage>
        <taxon>Eukaryota</taxon>
        <taxon>Fungi</taxon>
        <taxon>Dikarya</taxon>
        <taxon>Ascomycota</taxon>
        <taxon>Pezizomycotina</taxon>
        <taxon>Leotiomycetes</taxon>
        <taxon>Helotiales</taxon>
        <taxon>Mollisiaceae</taxon>
        <taxon>Phialocephala</taxon>
        <taxon>Phialocephala fortinii species complex</taxon>
    </lineage>
</organism>
<evidence type="ECO:0000256" key="1">
    <source>
        <dbReference type="SAM" id="MobiDB-lite"/>
    </source>
</evidence>
<feature type="compositionally biased region" description="Basic and acidic residues" evidence="1">
    <location>
        <begin position="213"/>
        <end position="224"/>
    </location>
</feature>
<proteinExistence type="predicted"/>
<accession>A0A1L7XD01</accession>
<protein>
    <submittedName>
        <fullName evidence="2">Uncharacterized protein</fullName>
    </submittedName>
</protein>
<dbReference type="EMBL" id="FJOG01000022">
    <property type="protein sequence ID" value="CZR62920.1"/>
    <property type="molecule type" value="Genomic_DNA"/>
</dbReference>
<feature type="region of interest" description="Disordered" evidence="1">
    <location>
        <begin position="54"/>
        <end position="85"/>
    </location>
</feature>
<keyword evidence="3" id="KW-1185">Reference proteome</keyword>
<evidence type="ECO:0000313" key="2">
    <source>
        <dbReference type="EMBL" id="CZR62920.1"/>
    </source>
</evidence>
<evidence type="ECO:0000313" key="3">
    <source>
        <dbReference type="Proteomes" id="UP000184330"/>
    </source>
</evidence>